<keyword evidence="1" id="KW-0229">DNA integration</keyword>
<feature type="domain" description="Resolvase/invertase-type recombinase catalytic" evidence="6">
    <location>
        <begin position="2"/>
        <end position="149"/>
    </location>
</feature>
<evidence type="ECO:0000259" key="6">
    <source>
        <dbReference type="PROSITE" id="PS51736"/>
    </source>
</evidence>
<evidence type="ECO:0000256" key="3">
    <source>
        <dbReference type="ARBA" id="ARBA00023172"/>
    </source>
</evidence>
<organism evidence="8 9">
    <name type="scientific">Bacillus cytotoxicus (strain DSM 22905 / CIP 110041 / 391-98 / NVH 391-98)</name>
    <dbReference type="NCBI Taxonomy" id="315749"/>
    <lineage>
        <taxon>Bacteria</taxon>
        <taxon>Bacillati</taxon>
        <taxon>Bacillota</taxon>
        <taxon>Bacilli</taxon>
        <taxon>Bacillales</taxon>
        <taxon>Bacillaceae</taxon>
        <taxon>Bacillus</taxon>
        <taxon>Bacillus cereus group</taxon>
    </lineage>
</organism>
<evidence type="ECO:0000256" key="4">
    <source>
        <dbReference type="PIRSR" id="PIRSR606118-50"/>
    </source>
</evidence>
<dbReference type="PROSITE" id="PS51737">
    <property type="entry name" value="RECOMBINASE_DNA_BIND"/>
    <property type="match status" value="1"/>
</dbReference>
<dbReference type="STRING" id="315749.Bcer98_2971"/>
<dbReference type="InterPro" id="IPR006119">
    <property type="entry name" value="Resolv_N"/>
</dbReference>
<dbReference type="PROSITE" id="PS51736">
    <property type="entry name" value="RECOMBINASES_3"/>
    <property type="match status" value="1"/>
</dbReference>
<feature type="domain" description="Recombinase" evidence="7">
    <location>
        <begin position="157"/>
        <end position="257"/>
    </location>
</feature>
<dbReference type="PANTHER" id="PTHR30461">
    <property type="entry name" value="DNA-INVERTASE FROM LAMBDOID PROPHAGE"/>
    <property type="match status" value="1"/>
</dbReference>
<evidence type="ECO:0000256" key="2">
    <source>
        <dbReference type="ARBA" id="ARBA00023125"/>
    </source>
</evidence>
<dbReference type="Pfam" id="PF07508">
    <property type="entry name" value="Recombinase"/>
    <property type="match status" value="1"/>
</dbReference>
<dbReference type="Pfam" id="PF00239">
    <property type="entry name" value="Resolvase"/>
    <property type="match status" value="1"/>
</dbReference>
<dbReference type="InterPro" id="IPR006118">
    <property type="entry name" value="Recombinase_CS"/>
</dbReference>
<dbReference type="InterPro" id="IPR038109">
    <property type="entry name" value="DNA_bind_recomb_sf"/>
</dbReference>
<dbReference type="InterPro" id="IPR036162">
    <property type="entry name" value="Resolvase-like_N_sf"/>
</dbReference>
<evidence type="ECO:0000313" key="9">
    <source>
        <dbReference type="Proteomes" id="UP000002300"/>
    </source>
</evidence>
<feature type="active site" description="O-(5'-phospho-DNA)-serine intermediate" evidence="4 5">
    <location>
        <position position="10"/>
    </location>
</feature>
<evidence type="ECO:0000256" key="1">
    <source>
        <dbReference type="ARBA" id="ARBA00022908"/>
    </source>
</evidence>
<dbReference type="EMBL" id="CP000764">
    <property type="protein sequence ID" value="ABS23201.1"/>
    <property type="molecule type" value="Genomic_DNA"/>
</dbReference>
<dbReference type="PANTHER" id="PTHR30461:SF23">
    <property type="entry name" value="DNA RECOMBINASE-RELATED"/>
    <property type="match status" value="1"/>
</dbReference>
<dbReference type="Proteomes" id="UP000002300">
    <property type="component" value="Chromosome"/>
</dbReference>
<evidence type="ECO:0000256" key="5">
    <source>
        <dbReference type="PROSITE-ProRule" id="PRU10137"/>
    </source>
</evidence>
<evidence type="ECO:0000259" key="7">
    <source>
        <dbReference type="PROSITE" id="PS51737"/>
    </source>
</evidence>
<dbReference type="SMART" id="SM00857">
    <property type="entry name" value="Resolvase"/>
    <property type="match status" value="1"/>
</dbReference>
<dbReference type="HOGENOM" id="CLU_010686_18_3_9"/>
<dbReference type="InterPro" id="IPR011109">
    <property type="entry name" value="DNA_bind_recombinase_dom"/>
</dbReference>
<proteinExistence type="predicted"/>
<dbReference type="PROSITE" id="PS00397">
    <property type="entry name" value="RECOMBINASES_1"/>
    <property type="match status" value="1"/>
</dbReference>
<dbReference type="GO" id="GO:0015074">
    <property type="term" value="P:DNA integration"/>
    <property type="evidence" value="ECO:0007669"/>
    <property type="project" value="UniProtKB-KW"/>
</dbReference>
<accession>A7GSU3</accession>
<dbReference type="RefSeq" id="WP_012095429.1">
    <property type="nucleotide sequence ID" value="NC_009674.1"/>
</dbReference>
<dbReference type="OrthoDB" id="9811097at2"/>
<name>A7GSU3_BACCN</name>
<dbReference type="SUPFAM" id="SSF53041">
    <property type="entry name" value="Resolvase-like"/>
    <property type="match status" value="1"/>
</dbReference>
<dbReference type="GeneID" id="33898223"/>
<dbReference type="GO" id="GO:0003677">
    <property type="term" value="F:DNA binding"/>
    <property type="evidence" value="ECO:0007669"/>
    <property type="project" value="UniProtKB-KW"/>
</dbReference>
<keyword evidence="2" id="KW-0238">DNA-binding</keyword>
<dbReference type="GO" id="GO:0000150">
    <property type="term" value="F:DNA strand exchange activity"/>
    <property type="evidence" value="ECO:0007669"/>
    <property type="project" value="InterPro"/>
</dbReference>
<keyword evidence="3" id="KW-0233">DNA recombination</keyword>
<gene>
    <name evidence="8" type="ordered locus">Bcer98_2971</name>
</gene>
<dbReference type="AlphaFoldDB" id="A7GSU3"/>
<dbReference type="Gene3D" id="3.90.1750.20">
    <property type="entry name" value="Putative Large Serine Recombinase, Chain B, Domain 2"/>
    <property type="match status" value="1"/>
</dbReference>
<dbReference type="CDD" id="cd03768">
    <property type="entry name" value="SR_ResInv"/>
    <property type="match status" value="1"/>
</dbReference>
<evidence type="ECO:0000313" key="8">
    <source>
        <dbReference type="EMBL" id="ABS23201.1"/>
    </source>
</evidence>
<dbReference type="Gene3D" id="3.40.50.1390">
    <property type="entry name" value="Resolvase, N-terminal catalytic domain"/>
    <property type="match status" value="1"/>
</dbReference>
<dbReference type="KEGG" id="bcy:Bcer98_2971"/>
<protein>
    <submittedName>
        <fullName evidence="8">Resolvase domain</fullName>
    </submittedName>
</protein>
<dbReference type="eggNOG" id="COG1961">
    <property type="taxonomic scope" value="Bacteria"/>
</dbReference>
<keyword evidence="9" id="KW-1185">Reference proteome</keyword>
<sequence>MAVGIYIRVSTQEQASEGHSIESQKKKLASYCEIQGWDDYRFYIEEGISGKNTNRPKLKLLMEHIEKGKINILLVYRLDRLTRSVIDLHKLLNFLQEHGCAFKSATETYDTTTANGRMSMGIVSLLAQWETENMSERIKLNLEHKVLVEGERVGAIPYGFDLSDDEKLVKNEKSAILLDMVERVENGWSVNRIVNYLNLTNNDRNWSPNGVLRLLRNPALYGATRWNDKIAENTHEGIISKERFNRLQQILADRSIHHRRDVKGTYIFQGVLRCPVCDQTLSVNRFIKKRKDGTEYCGVLYRCQPCIKQNKYNLAIGEARFLKALNEYMSTVEFQTVEDEVIPKKSEREMLESQLQQIARKREKYQKAWASDLMSDDEFEKLMVETRETYDECKQKLESCEDPIKIDETYLKEIVYMFHQTFNDLESEKQKEFISKFIRTIRYTVKEQQPIRPDKSKTGKGKQKVIITEVEFYQ</sequence>
<reference evidence="8 9" key="1">
    <citation type="journal article" date="2008" name="Chem. Biol. Interact.">
        <title>Extending the Bacillus cereus group genomics to putative food-borne pathogens of different toxicity.</title>
        <authorList>
            <person name="Lapidus A."/>
            <person name="Goltsman E."/>
            <person name="Auger S."/>
            <person name="Galleron N."/>
            <person name="Segurens B."/>
            <person name="Dossat C."/>
            <person name="Land M.L."/>
            <person name="Broussolle V."/>
            <person name="Brillard J."/>
            <person name="Guinebretiere M.H."/>
            <person name="Sanchis V."/>
            <person name="Nguen-The C."/>
            <person name="Lereclus D."/>
            <person name="Richardson P."/>
            <person name="Wincker P."/>
            <person name="Weissenbach J."/>
            <person name="Ehrlich S.D."/>
            <person name="Sorokin A."/>
        </authorList>
    </citation>
    <scope>NUCLEOTIDE SEQUENCE [LARGE SCALE GENOMIC DNA]</scope>
    <source>
        <strain evidence="9">DSM 22905 / CIP 110041 / 391-98 / NVH 391-98</strain>
    </source>
</reference>
<dbReference type="InterPro" id="IPR050639">
    <property type="entry name" value="SSR_resolvase"/>
</dbReference>